<comment type="caution">
    <text evidence="2">The sequence shown here is derived from an EMBL/GenBank/DDBJ whole genome shotgun (WGS) entry which is preliminary data.</text>
</comment>
<dbReference type="Pfam" id="PF09986">
    <property type="entry name" value="DUF2225"/>
    <property type="match status" value="1"/>
</dbReference>
<dbReference type="InterPro" id="IPR018708">
    <property type="entry name" value="DUF2225"/>
</dbReference>
<dbReference type="SUPFAM" id="SSF48452">
    <property type="entry name" value="TPR-like"/>
    <property type="match status" value="1"/>
</dbReference>
<organism evidence="2 3">
    <name type="scientific">Selenomonas montiformis</name>
    <dbReference type="NCBI Taxonomy" id="2652285"/>
    <lineage>
        <taxon>Bacteria</taxon>
        <taxon>Bacillati</taxon>
        <taxon>Bacillota</taxon>
        <taxon>Negativicutes</taxon>
        <taxon>Selenomonadales</taxon>
        <taxon>Selenomonadaceae</taxon>
        <taxon>Selenomonas</taxon>
    </lineage>
</organism>
<dbReference type="PROSITE" id="PS50005">
    <property type="entry name" value="TPR"/>
    <property type="match status" value="1"/>
</dbReference>
<evidence type="ECO:0000313" key="3">
    <source>
        <dbReference type="Proteomes" id="UP000430222"/>
    </source>
</evidence>
<protein>
    <submittedName>
        <fullName evidence="2">DUF2225 domain-containing protein</fullName>
    </submittedName>
</protein>
<proteinExistence type="predicted"/>
<keyword evidence="3" id="KW-1185">Reference proteome</keyword>
<sequence>MGKFTFVVEKTCPICGESTRIVKTRSKLLMDHMDEDFCMHYKEFNPYFYKIWFCEHCGFAADEKTFLGTMPSMHKRKIQEFLSKRQMSMKFVEERKVPDAVASFKLAIFYAELVGQPLAKRAGLYLELGWIYRFSGETEKEQEMLGRAAGLYDQSLMTERYPINGMSDTMAMYLIGAIYFRLGDFEKATQYLSRIIGDQEIRNNEFKIYKRARDLWQTLRETRDSQTEASEK</sequence>
<reference evidence="2 3" key="1">
    <citation type="submission" date="2019-08" db="EMBL/GenBank/DDBJ databases">
        <title>In-depth cultivation of the pig gut microbiome towards novel bacterial diversity and tailored functional studies.</title>
        <authorList>
            <person name="Wylensek D."/>
            <person name="Hitch T.C.A."/>
            <person name="Clavel T."/>
        </authorList>
    </citation>
    <scope>NUCLEOTIDE SEQUENCE [LARGE SCALE GENOMIC DNA]</scope>
    <source>
        <strain evidence="3">WCA-380-WT-3B3</strain>
    </source>
</reference>
<dbReference type="InterPro" id="IPR011990">
    <property type="entry name" value="TPR-like_helical_dom_sf"/>
</dbReference>
<dbReference type="EMBL" id="VUNL01000002">
    <property type="protein sequence ID" value="MSV24026.1"/>
    <property type="molecule type" value="Genomic_DNA"/>
</dbReference>
<feature type="repeat" description="TPR" evidence="1">
    <location>
        <begin position="169"/>
        <end position="202"/>
    </location>
</feature>
<name>A0A6I2UXL8_9FIRM</name>
<keyword evidence="1" id="KW-0802">TPR repeat</keyword>
<evidence type="ECO:0000256" key="1">
    <source>
        <dbReference type="PROSITE-ProRule" id="PRU00339"/>
    </source>
</evidence>
<evidence type="ECO:0000313" key="2">
    <source>
        <dbReference type="EMBL" id="MSV24026.1"/>
    </source>
</evidence>
<dbReference type="Gene3D" id="1.25.40.10">
    <property type="entry name" value="Tetratricopeptide repeat domain"/>
    <property type="match status" value="1"/>
</dbReference>
<accession>A0A6I2UXL8</accession>
<dbReference type="InterPro" id="IPR019734">
    <property type="entry name" value="TPR_rpt"/>
</dbReference>
<dbReference type="AlphaFoldDB" id="A0A6I2UXL8"/>
<dbReference type="RefSeq" id="WP_154619761.1">
    <property type="nucleotide sequence ID" value="NZ_CBCTNG010000001.1"/>
</dbReference>
<gene>
    <name evidence="2" type="ORF">FYJ78_02255</name>
</gene>
<dbReference type="Proteomes" id="UP000430222">
    <property type="component" value="Unassembled WGS sequence"/>
</dbReference>